<dbReference type="EMBL" id="CP002831">
    <property type="protein sequence ID" value="AFC23950.1"/>
    <property type="molecule type" value="Genomic_DNA"/>
</dbReference>
<dbReference type="Proteomes" id="UP000007519">
    <property type="component" value="Chromosome"/>
</dbReference>
<gene>
    <name evidence="1" type="ordered locus">SGRA_1215</name>
</gene>
<dbReference type="HOGENOM" id="CLU_1676623_0_0_10"/>
<protein>
    <submittedName>
        <fullName evidence="1">Uncharacterized protein</fullName>
    </submittedName>
</protein>
<dbReference type="AlphaFoldDB" id="H6L4M6"/>
<sequence length="157" mass="17856">MFVPMNRLRTYIGLLFLGSLLLLAPCKMRWALQSSLDQLPTAVAAKAKGLSCAKTEQKSENRLLQWGQTIVKLKKTGPAPLSSASLFFLSQMKRKNRAMLDAEGPRGPPRPYFLLYQQWKNELMNAWQLSDSFIKKTHFYVKSISSFAPRWAAVSFL</sequence>
<dbReference type="OrthoDB" id="9827263at2"/>
<accession>H6L4M6</accession>
<dbReference type="KEGG" id="sgn:SGRA_1215"/>
<evidence type="ECO:0000313" key="2">
    <source>
        <dbReference type="Proteomes" id="UP000007519"/>
    </source>
</evidence>
<reference evidence="1 2" key="1">
    <citation type="journal article" date="2012" name="Stand. Genomic Sci.">
        <title>Complete genome sequencing and analysis of Saprospira grandis str. Lewin, a predatory marine bacterium.</title>
        <authorList>
            <person name="Saw J.H."/>
            <person name="Yuryev A."/>
            <person name="Kanbe M."/>
            <person name="Hou S."/>
            <person name="Young A.G."/>
            <person name="Aizawa S."/>
            <person name="Alam M."/>
        </authorList>
    </citation>
    <scope>NUCLEOTIDE SEQUENCE [LARGE SCALE GENOMIC DNA]</scope>
    <source>
        <strain evidence="1 2">Lewin</strain>
    </source>
</reference>
<name>H6L4M6_SAPGL</name>
<keyword evidence="2" id="KW-1185">Reference proteome</keyword>
<organism evidence="1 2">
    <name type="scientific">Saprospira grandis (strain Lewin)</name>
    <dbReference type="NCBI Taxonomy" id="984262"/>
    <lineage>
        <taxon>Bacteria</taxon>
        <taxon>Pseudomonadati</taxon>
        <taxon>Bacteroidota</taxon>
        <taxon>Saprospiria</taxon>
        <taxon>Saprospirales</taxon>
        <taxon>Saprospiraceae</taxon>
        <taxon>Saprospira</taxon>
    </lineage>
</organism>
<evidence type="ECO:0000313" key="1">
    <source>
        <dbReference type="EMBL" id="AFC23950.1"/>
    </source>
</evidence>
<dbReference type="STRING" id="984262.SGRA_1215"/>
<proteinExistence type="predicted"/>